<keyword evidence="7" id="KW-1185">Reference proteome</keyword>
<dbReference type="GO" id="GO:0016020">
    <property type="term" value="C:membrane"/>
    <property type="evidence" value="ECO:0007669"/>
    <property type="project" value="UniProtKB-SubCell"/>
</dbReference>
<proteinExistence type="predicted"/>
<evidence type="ECO:0000256" key="3">
    <source>
        <dbReference type="ARBA" id="ARBA00022989"/>
    </source>
</evidence>
<dbReference type="RefSeq" id="WP_092732549.1">
    <property type="nucleotide sequence ID" value="NZ_FNPC01000005.1"/>
</dbReference>
<organism evidence="6 7">
    <name type="scientific">Halopenitus persicus</name>
    <dbReference type="NCBI Taxonomy" id="1048396"/>
    <lineage>
        <taxon>Archaea</taxon>
        <taxon>Methanobacteriati</taxon>
        <taxon>Methanobacteriota</taxon>
        <taxon>Stenosarchaea group</taxon>
        <taxon>Halobacteria</taxon>
        <taxon>Halobacteriales</taxon>
        <taxon>Haloferacaceae</taxon>
        <taxon>Halopenitus</taxon>
    </lineage>
</organism>
<dbReference type="OrthoDB" id="340328at2157"/>
<evidence type="ECO:0000313" key="6">
    <source>
        <dbReference type="EMBL" id="SDY39438.1"/>
    </source>
</evidence>
<evidence type="ECO:0000256" key="2">
    <source>
        <dbReference type="ARBA" id="ARBA00022692"/>
    </source>
</evidence>
<keyword evidence="4 5" id="KW-0472">Membrane</keyword>
<feature type="transmembrane region" description="Helical" evidence="5">
    <location>
        <begin position="12"/>
        <end position="34"/>
    </location>
</feature>
<sequence length="138" mass="14352">MAFASTLSGTAFLLSRVLFALVIGYLALGNLLDLESSVGYAKSKGAPLASVSVPLGSLGLITGALAVLIGVYPVLGALAVIIFLVPITVIMHDFWTMEGQERQNERIHFLKNIGLIGAALGFLALSSVTWPLAVGIGL</sequence>
<comment type="subcellular location">
    <subcellularLocation>
        <location evidence="1">Membrane</location>
        <topology evidence="1">Multi-pass membrane protein</topology>
    </subcellularLocation>
</comment>
<reference evidence="7" key="1">
    <citation type="submission" date="2016-10" db="EMBL/GenBank/DDBJ databases">
        <authorList>
            <person name="Varghese N."/>
            <person name="Submissions S."/>
        </authorList>
    </citation>
    <scope>NUCLEOTIDE SEQUENCE [LARGE SCALE GENOMIC DNA]</scope>
    <source>
        <strain evidence="7">DC30,IBRC 10041,KCTC 4046</strain>
    </source>
</reference>
<name>A0A1H3JJ46_9EURY</name>
<evidence type="ECO:0000256" key="5">
    <source>
        <dbReference type="SAM" id="Phobius"/>
    </source>
</evidence>
<keyword evidence="3 5" id="KW-1133">Transmembrane helix</keyword>
<evidence type="ECO:0000313" key="7">
    <source>
        <dbReference type="Proteomes" id="UP000199079"/>
    </source>
</evidence>
<dbReference type="AlphaFoldDB" id="A0A1H3JJ46"/>
<feature type="transmembrane region" description="Helical" evidence="5">
    <location>
        <begin position="74"/>
        <end position="92"/>
    </location>
</feature>
<dbReference type="Pfam" id="PF07681">
    <property type="entry name" value="DoxX"/>
    <property type="match status" value="1"/>
</dbReference>
<evidence type="ECO:0000256" key="1">
    <source>
        <dbReference type="ARBA" id="ARBA00004141"/>
    </source>
</evidence>
<keyword evidence="2 5" id="KW-0812">Transmembrane</keyword>
<dbReference type="InterPro" id="IPR032808">
    <property type="entry name" value="DoxX"/>
</dbReference>
<feature type="transmembrane region" description="Helical" evidence="5">
    <location>
        <begin position="113"/>
        <end position="133"/>
    </location>
</feature>
<accession>A0A1H3JJ46</accession>
<protein>
    <submittedName>
        <fullName evidence="6">DoxX protein</fullName>
    </submittedName>
</protein>
<dbReference type="Proteomes" id="UP000199079">
    <property type="component" value="Unassembled WGS sequence"/>
</dbReference>
<dbReference type="EMBL" id="FNPC01000005">
    <property type="protein sequence ID" value="SDY39438.1"/>
    <property type="molecule type" value="Genomic_DNA"/>
</dbReference>
<gene>
    <name evidence="6" type="ORF">SAMN05216564_10515</name>
</gene>
<evidence type="ECO:0000256" key="4">
    <source>
        <dbReference type="ARBA" id="ARBA00023136"/>
    </source>
</evidence>